<evidence type="ECO:0000313" key="7">
    <source>
        <dbReference type="Proteomes" id="UP001525379"/>
    </source>
</evidence>
<dbReference type="InterPro" id="IPR001227">
    <property type="entry name" value="Ac_transferase_dom_sf"/>
</dbReference>
<keyword evidence="3" id="KW-0012">Acyltransferase</keyword>
<dbReference type="InterPro" id="IPR016035">
    <property type="entry name" value="Acyl_Trfase/lysoPLipase"/>
</dbReference>
<evidence type="ECO:0000259" key="5">
    <source>
        <dbReference type="SMART" id="SM00827"/>
    </source>
</evidence>
<evidence type="ECO:0000256" key="4">
    <source>
        <dbReference type="ARBA" id="ARBA00048462"/>
    </source>
</evidence>
<proteinExistence type="predicted"/>
<dbReference type="InterPro" id="IPR014043">
    <property type="entry name" value="Acyl_transferase_dom"/>
</dbReference>
<dbReference type="SUPFAM" id="SSF52151">
    <property type="entry name" value="FabD/lysophospholipase-like"/>
    <property type="match status" value="1"/>
</dbReference>
<organism evidence="6 7">
    <name type="scientific">Pseudoclavibacter albus</name>
    <dbReference type="NCBI Taxonomy" id="272241"/>
    <lineage>
        <taxon>Bacteria</taxon>
        <taxon>Bacillati</taxon>
        <taxon>Actinomycetota</taxon>
        <taxon>Actinomycetes</taxon>
        <taxon>Micrococcales</taxon>
        <taxon>Microbacteriaceae</taxon>
        <taxon>Pseudoclavibacter</taxon>
    </lineage>
</organism>
<keyword evidence="2" id="KW-0808">Transferase</keyword>
<dbReference type="InterPro" id="IPR016036">
    <property type="entry name" value="Malonyl_transacylase_ACP-bd"/>
</dbReference>
<evidence type="ECO:0000313" key="6">
    <source>
        <dbReference type="EMBL" id="MCT2042489.1"/>
    </source>
</evidence>
<dbReference type="Gene3D" id="3.40.366.10">
    <property type="entry name" value="Malonyl-Coenzyme A Acyl Carrier Protein, domain 2"/>
    <property type="match status" value="1"/>
</dbReference>
<dbReference type="Gene3D" id="3.30.70.250">
    <property type="entry name" value="Malonyl-CoA ACP transacylase, ACP-binding"/>
    <property type="match status" value="1"/>
</dbReference>
<comment type="catalytic activity">
    <reaction evidence="4">
        <text>holo-[ACP] + malonyl-CoA = malonyl-[ACP] + CoA</text>
        <dbReference type="Rhea" id="RHEA:41792"/>
        <dbReference type="Rhea" id="RHEA-COMP:9623"/>
        <dbReference type="Rhea" id="RHEA-COMP:9685"/>
        <dbReference type="ChEBI" id="CHEBI:57287"/>
        <dbReference type="ChEBI" id="CHEBI:57384"/>
        <dbReference type="ChEBI" id="CHEBI:64479"/>
        <dbReference type="ChEBI" id="CHEBI:78449"/>
        <dbReference type="EC" id="2.3.1.39"/>
    </reaction>
</comment>
<dbReference type="EMBL" id="JALXSQ010000010">
    <property type="protein sequence ID" value="MCT2042489.1"/>
    <property type="molecule type" value="Genomic_DNA"/>
</dbReference>
<dbReference type="PANTHER" id="PTHR42681:SF1">
    <property type="entry name" value="MALONYL-COA-ACYL CARRIER PROTEIN TRANSACYLASE, MITOCHONDRIAL"/>
    <property type="match status" value="1"/>
</dbReference>
<accession>A0ABT2HVZ5</accession>
<dbReference type="SMART" id="SM00827">
    <property type="entry name" value="PKS_AT"/>
    <property type="match status" value="1"/>
</dbReference>
<dbReference type="InterPro" id="IPR050858">
    <property type="entry name" value="Mal-CoA-ACP_Trans/PKS_FabD"/>
</dbReference>
<dbReference type="Proteomes" id="UP001525379">
    <property type="component" value="Unassembled WGS sequence"/>
</dbReference>
<sequence>MFVVTCPGQGSQKPGFLAPWIEDPARRAELERMSDAAGIDLILHGTESDEATIKDTAIAQPLIVAAGILSWNALREAQPELAAEVSGVAGHSVGEVTAAYVAGVFDADTALRFVRLRSTLMAEDASSTPSGMAAVLGGSEELVTARLNELGLEPANFNGGGQIVAAGGPSSLEALAAEPPQGSRVIALKVAGAFHTKYMAHAREQFSLHRAEFAASDPQLALWANEDGSVYDSGDAFVDEMVRQLAQPVRWDACMASMLDAGVAGLIELSPAGALTGLAKRGMKGIPSLALTSFEAISTLPEGFRGDR</sequence>
<protein>
    <recommendedName>
        <fullName evidence="1">[acyl-carrier-protein] S-malonyltransferase</fullName>
        <ecNumber evidence="1">2.3.1.39</ecNumber>
    </recommendedName>
</protein>
<gene>
    <name evidence="6" type="ORF">M3D15_03950</name>
</gene>
<dbReference type="SUPFAM" id="SSF55048">
    <property type="entry name" value="Probable ACP-binding domain of malonyl-CoA ACP transacylase"/>
    <property type="match status" value="1"/>
</dbReference>
<evidence type="ECO:0000256" key="3">
    <source>
        <dbReference type="ARBA" id="ARBA00023315"/>
    </source>
</evidence>
<dbReference type="Pfam" id="PF00698">
    <property type="entry name" value="Acyl_transf_1"/>
    <property type="match status" value="1"/>
</dbReference>
<name>A0ABT2HVZ5_9MICO</name>
<reference evidence="6 7" key="1">
    <citation type="submission" date="2022-04" db="EMBL/GenBank/DDBJ databases">
        <title>Human microbiome associated bacterial genomes.</title>
        <authorList>
            <person name="Sandstrom S."/>
            <person name="Salamzade R."/>
            <person name="Kalan L.R."/>
        </authorList>
    </citation>
    <scope>NUCLEOTIDE SEQUENCE [LARGE SCALE GENOMIC DNA]</scope>
    <source>
        <strain evidence="7">p3-SID1799</strain>
    </source>
</reference>
<dbReference type="PANTHER" id="PTHR42681">
    <property type="entry name" value="MALONYL-COA-ACYL CARRIER PROTEIN TRANSACYLASE, MITOCHONDRIAL"/>
    <property type="match status" value="1"/>
</dbReference>
<keyword evidence="7" id="KW-1185">Reference proteome</keyword>
<comment type="caution">
    <text evidence="6">The sequence shown here is derived from an EMBL/GenBank/DDBJ whole genome shotgun (WGS) entry which is preliminary data.</text>
</comment>
<evidence type="ECO:0000256" key="1">
    <source>
        <dbReference type="ARBA" id="ARBA00013258"/>
    </source>
</evidence>
<evidence type="ECO:0000256" key="2">
    <source>
        <dbReference type="ARBA" id="ARBA00022679"/>
    </source>
</evidence>
<dbReference type="RefSeq" id="WP_260103994.1">
    <property type="nucleotide sequence ID" value="NZ_JALXSQ010000010.1"/>
</dbReference>
<dbReference type="EC" id="2.3.1.39" evidence="1"/>
<feature type="domain" description="Malonyl-CoA:ACP transacylase (MAT)" evidence="5">
    <location>
        <begin position="5"/>
        <end position="304"/>
    </location>
</feature>